<dbReference type="PANTHER" id="PTHR11474:SF3">
    <property type="entry name" value="5,6-DIHYDROXYINDOLE-2-CARBOXYLIC ACID OXIDASE"/>
    <property type="match status" value="1"/>
</dbReference>
<keyword evidence="7" id="KW-0732">Signal</keyword>
<dbReference type="Pfam" id="PF00264">
    <property type="entry name" value="Tyrosinase"/>
    <property type="match status" value="1"/>
</dbReference>
<evidence type="ECO:0000256" key="10">
    <source>
        <dbReference type="ARBA" id="ARBA00023002"/>
    </source>
</evidence>
<dbReference type="GO" id="GO:0033162">
    <property type="term" value="C:melanosome membrane"/>
    <property type="evidence" value="ECO:0007669"/>
    <property type="project" value="UniProtKB-SubCell"/>
</dbReference>
<keyword evidence="12" id="KW-0503">Monooxygenase</keyword>
<accession>A0A2J8M4S4</accession>
<dbReference type="EMBL" id="NBAG03000268">
    <property type="protein sequence ID" value="PNI54501.1"/>
    <property type="molecule type" value="Genomic_DNA"/>
</dbReference>
<keyword evidence="5 23" id="KW-0812">Transmembrane</keyword>
<protein>
    <recommendedName>
        <fullName evidence="18">5,6-dihydroxyindole-2-carboxylic acid oxidase</fullName>
    </recommendedName>
    <alternativeName>
        <fullName evidence="22">Catalase B</fullName>
    </alternativeName>
    <alternativeName>
        <fullName evidence="19">Tyrosinase-related protein 1</fullName>
    </alternativeName>
</protein>
<evidence type="ECO:0000256" key="22">
    <source>
        <dbReference type="ARBA" id="ARBA00077286"/>
    </source>
</evidence>
<dbReference type="STRING" id="9598.ENSPTRP00000071832"/>
<evidence type="ECO:0000256" key="23">
    <source>
        <dbReference type="SAM" id="Phobius"/>
    </source>
</evidence>
<evidence type="ECO:0000256" key="6">
    <source>
        <dbReference type="ARBA" id="ARBA00022723"/>
    </source>
</evidence>
<evidence type="ECO:0000259" key="24">
    <source>
        <dbReference type="PROSITE" id="PS00497"/>
    </source>
</evidence>
<comment type="catalytic activity">
    <reaction evidence="20">
        <text>2 5,6-dihydroxyindole-2-carboxylate + O2 = 2 indole-5,6-quinone-2-carboxylate + 2 H2O</text>
        <dbReference type="Rhea" id="RHEA:68388"/>
        <dbReference type="ChEBI" id="CHEBI:15377"/>
        <dbReference type="ChEBI" id="CHEBI:15379"/>
        <dbReference type="ChEBI" id="CHEBI:16875"/>
        <dbReference type="ChEBI" id="CHEBI:177869"/>
    </reaction>
    <physiologicalReaction direction="left-to-right" evidence="20">
        <dbReference type="Rhea" id="RHEA:68389"/>
    </physiologicalReaction>
</comment>
<dbReference type="Proteomes" id="UP000236370">
    <property type="component" value="Unassembled WGS sequence"/>
</dbReference>
<name>A0A2J8M4S4_PANTR</name>
<comment type="similarity">
    <text evidence="4">Belongs to the tyrosinase family.</text>
</comment>
<dbReference type="PROSITE" id="PS00497">
    <property type="entry name" value="TYROSINASE_1"/>
    <property type="match status" value="1"/>
</dbReference>
<feature type="domain" description="Tyrosinase copper-binding" evidence="25">
    <location>
        <begin position="463"/>
        <end position="474"/>
    </location>
</feature>
<keyword evidence="6" id="KW-0479">Metal-binding</keyword>
<sequence>MEMQKSPVFCVTHAGSCRPELFLFGHLGSSSSHISYPSWIFLYVLQSSLQKELQTRSLFCTLISSRMSAPKLLSLGCIFFPLLLFQQARAQFPRQCATVEALRSGMCCPDLSPVSGPGTDRCGSSSGRGRCEAVTADSRPHSPQYPHDGRDDREAWPLRFFNRTCHCNGNFSGHNCGTCRPGWRGAACDQRVLIVRRNLLDLSKEEKNHFVRALDMAKRTTHPLFVIATRRSEEILGPDGNTPQFENISIYNYFVWTHYYSVKKTFLGVGQESFGEVDFSHEGPAFLTWHRYHLLRLEKDMQEMLQEPSFSLPYWNFATGKNVCDICMDDLMGSRSNFDSTLISPNSVFSQWRVVCDSLEDYDTLGTLCNSTEDGPIRRNPAGNVARPMVQRLPEPQDVAQCLEVGLFDTPPFYSNSTNSFRNTVEGYSDPTGKYDPAVRSLHNLAHLFLNGTGGQTHLSPNDPIFVLLHTFTDAVFDEWLRRYNADISTFPLENAPIGHNRQYNMVPFWPPVTNTEMFVTAPDNLGYTYEIQWPSREFSVPEIIAIAVVGALLLVALIFGTASYLIRARRSMDEANQPLLTDQYQCYAEEYEKLRNPNQSVV</sequence>
<dbReference type="InterPro" id="IPR002227">
    <property type="entry name" value="Tyrosinase_Cu-bd"/>
</dbReference>
<keyword evidence="8" id="KW-0862">Zinc</keyword>
<keyword evidence="13" id="KW-0470">Melanin biosynthesis</keyword>
<comment type="pathway">
    <text evidence="17">Pigment biosynthesis; melanin biosynthesis.</text>
</comment>
<evidence type="ECO:0000256" key="17">
    <source>
        <dbReference type="ARBA" id="ARBA00037907"/>
    </source>
</evidence>
<evidence type="ECO:0000256" key="2">
    <source>
        <dbReference type="ARBA" id="ARBA00001973"/>
    </source>
</evidence>
<evidence type="ECO:0000256" key="9">
    <source>
        <dbReference type="ARBA" id="ARBA00022989"/>
    </source>
</evidence>
<keyword evidence="10" id="KW-0560">Oxidoreductase</keyword>
<organism evidence="26 27">
    <name type="scientific">Pan troglodytes</name>
    <name type="common">Chimpanzee</name>
    <dbReference type="NCBI Taxonomy" id="9598"/>
    <lineage>
        <taxon>Eukaryota</taxon>
        <taxon>Metazoa</taxon>
        <taxon>Chordata</taxon>
        <taxon>Craniata</taxon>
        <taxon>Vertebrata</taxon>
        <taxon>Euteleostomi</taxon>
        <taxon>Mammalia</taxon>
        <taxon>Eutheria</taxon>
        <taxon>Euarchontoglires</taxon>
        <taxon>Primates</taxon>
        <taxon>Haplorrhini</taxon>
        <taxon>Catarrhini</taxon>
        <taxon>Hominidae</taxon>
        <taxon>Pan</taxon>
    </lineage>
</organism>
<comment type="subunit">
    <text evidence="21">Monomer. Interacts with ATP7A. Interacts with SLC45A2.</text>
</comment>
<evidence type="ECO:0000256" key="12">
    <source>
        <dbReference type="ARBA" id="ARBA00023033"/>
    </source>
</evidence>
<dbReference type="GO" id="GO:0048023">
    <property type="term" value="P:positive regulation of melanin biosynthetic process"/>
    <property type="evidence" value="ECO:0007669"/>
    <property type="project" value="UniProtKB-ARBA"/>
</dbReference>
<evidence type="ECO:0000259" key="25">
    <source>
        <dbReference type="PROSITE" id="PS00498"/>
    </source>
</evidence>
<feature type="transmembrane region" description="Helical" evidence="23">
    <location>
        <begin position="544"/>
        <end position="567"/>
    </location>
</feature>
<dbReference type="InterPro" id="IPR008922">
    <property type="entry name" value="Di-copper_centre_dom_sf"/>
</dbReference>
<evidence type="ECO:0000256" key="21">
    <source>
        <dbReference type="ARBA" id="ARBA00065743"/>
    </source>
</evidence>
<gene>
    <name evidence="26" type="ORF">CK820_G0023612</name>
</gene>
<evidence type="ECO:0000256" key="16">
    <source>
        <dbReference type="ARBA" id="ARBA00023180"/>
    </source>
</evidence>
<dbReference type="AlphaFoldDB" id="A0A2J8M4S4"/>
<evidence type="ECO:0000256" key="20">
    <source>
        <dbReference type="ARBA" id="ARBA00047408"/>
    </source>
</evidence>
<evidence type="ECO:0000313" key="27">
    <source>
        <dbReference type="Proteomes" id="UP000236370"/>
    </source>
</evidence>
<evidence type="ECO:0000256" key="1">
    <source>
        <dbReference type="ARBA" id="ARBA00001947"/>
    </source>
</evidence>
<feature type="domain" description="Tyrosinase copper-binding" evidence="24">
    <location>
        <begin position="281"/>
        <end position="298"/>
    </location>
</feature>
<dbReference type="Gene3D" id="1.10.1280.10">
    <property type="entry name" value="Di-copper center containing domain from catechol oxidase"/>
    <property type="match status" value="1"/>
</dbReference>
<evidence type="ECO:0000256" key="18">
    <source>
        <dbReference type="ARBA" id="ARBA00040647"/>
    </source>
</evidence>
<keyword evidence="16" id="KW-0325">Glycoprotein</keyword>
<reference evidence="26 27" key="1">
    <citation type="submission" date="2017-12" db="EMBL/GenBank/DDBJ databases">
        <title>High-resolution comparative analysis of great ape genomes.</title>
        <authorList>
            <person name="Pollen A."/>
            <person name="Hastie A."/>
            <person name="Hormozdiari F."/>
            <person name="Dougherty M."/>
            <person name="Liu R."/>
            <person name="Chaisson M."/>
            <person name="Hoppe E."/>
            <person name="Hill C."/>
            <person name="Pang A."/>
            <person name="Hillier L."/>
            <person name="Baker C."/>
            <person name="Armstrong J."/>
            <person name="Shendure J."/>
            <person name="Paten B."/>
            <person name="Wilson R."/>
            <person name="Chao H."/>
            <person name="Schneider V."/>
            <person name="Ventura M."/>
            <person name="Kronenberg Z."/>
            <person name="Murali S."/>
            <person name="Gordon D."/>
            <person name="Cantsilieris S."/>
            <person name="Munson K."/>
            <person name="Nelson B."/>
            <person name="Raja A."/>
            <person name="Underwood J."/>
            <person name="Diekhans M."/>
            <person name="Fiddes I."/>
            <person name="Haussler D."/>
            <person name="Eichler E."/>
        </authorList>
    </citation>
    <scope>NUCLEOTIDE SEQUENCE [LARGE SCALE GENOMIC DNA]</scope>
    <source>
        <strain evidence="26">Yerkes chimp pedigree #C0471</strain>
    </source>
</reference>
<keyword evidence="14 23" id="KW-0472">Membrane</keyword>
<evidence type="ECO:0000256" key="3">
    <source>
        <dbReference type="ARBA" id="ARBA00004573"/>
    </source>
</evidence>
<evidence type="ECO:0000256" key="19">
    <source>
        <dbReference type="ARBA" id="ARBA00041445"/>
    </source>
</evidence>
<dbReference type="InterPro" id="IPR050316">
    <property type="entry name" value="Tyrosinase/Hemocyanin"/>
</dbReference>
<keyword evidence="11" id="KW-0186">Copper</keyword>
<dbReference type="PROSITE" id="PS00498">
    <property type="entry name" value="TYROSINASE_2"/>
    <property type="match status" value="1"/>
</dbReference>
<keyword evidence="9 23" id="KW-1133">Transmembrane helix</keyword>
<evidence type="ECO:0000256" key="4">
    <source>
        <dbReference type="ARBA" id="ARBA00009928"/>
    </source>
</evidence>
<evidence type="ECO:0000256" key="15">
    <source>
        <dbReference type="ARBA" id="ARBA00023157"/>
    </source>
</evidence>
<dbReference type="GO" id="GO:0042438">
    <property type="term" value="P:melanin biosynthetic process"/>
    <property type="evidence" value="ECO:0007669"/>
    <property type="project" value="UniProtKB-KW"/>
</dbReference>
<comment type="cofactor">
    <cofactor evidence="2">
        <name>Cu(2+)</name>
        <dbReference type="ChEBI" id="CHEBI:29036"/>
    </cofactor>
</comment>
<evidence type="ECO:0000256" key="11">
    <source>
        <dbReference type="ARBA" id="ARBA00023008"/>
    </source>
</evidence>
<comment type="caution">
    <text evidence="26">The sequence shown here is derived from an EMBL/GenBank/DDBJ whole genome shotgun (WGS) entry which is preliminary data.</text>
</comment>
<dbReference type="PANTHER" id="PTHR11474">
    <property type="entry name" value="TYROSINASE FAMILY MEMBER"/>
    <property type="match status" value="1"/>
</dbReference>
<dbReference type="GO" id="GO:0004497">
    <property type="term" value="F:monooxygenase activity"/>
    <property type="evidence" value="ECO:0007669"/>
    <property type="project" value="UniProtKB-KW"/>
</dbReference>
<dbReference type="FunFam" id="1.10.1280.10:FF:000001">
    <property type="entry name" value="5,6-dihydroxyindole-2-carboxylic acid oxidase"/>
    <property type="match status" value="1"/>
</dbReference>
<dbReference type="SUPFAM" id="SSF48056">
    <property type="entry name" value="Di-copper centre-containing domain"/>
    <property type="match status" value="1"/>
</dbReference>
<comment type="cofactor">
    <cofactor evidence="1">
        <name>Zn(2+)</name>
        <dbReference type="ChEBI" id="CHEBI:29105"/>
    </cofactor>
</comment>
<proteinExistence type="inferred from homology"/>
<evidence type="ECO:0000256" key="8">
    <source>
        <dbReference type="ARBA" id="ARBA00022833"/>
    </source>
</evidence>
<dbReference type="PRINTS" id="PR00092">
    <property type="entry name" value="TYROSINASE"/>
</dbReference>
<evidence type="ECO:0000256" key="5">
    <source>
        <dbReference type="ARBA" id="ARBA00022692"/>
    </source>
</evidence>
<dbReference type="GO" id="GO:0046872">
    <property type="term" value="F:metal ion binding"/>
    <property type="evidence" value="ECO:0007669"/>
    <property type="project" value="UniProtKB-KW"/>
</dbReference>
<keyword evidence="15" id="KW-1015">Disulfide bond</keyword>
<evidence type="ECO:0000313" key="26">
    <source>
        <dbReference type="EMBL" id="PNI54501.1"/>
    </source>
</evidence>
<evidence type="ECO:0000256" key="14">
    <source>
        <dbReference type="ARBA" id="ARBA00023136"/>
    </source>
</evidence>
<evidence type="ECO:0000256" key="13">
    <source>
        <dbReference type="ARBA" id="ARBA00023101"/>
    </source>
</evidence>
<evidence type="ECO:0000256" key="7">
    <source>
        <dbReference type="ARBA" id="ARBA00022729"/>
    </source>
</evidence>
<comment type="subcellular location">
    <subcellularLocation>
        <location evidence="3">Melanosome membrane</location>
        <topology evidence="3">Single-pass type I membrane protein</topology>
    </subcellularLocation>
</comment>